<evidence type="ECO:0008006" key="6">
    <source>
        <dbReference type="Google" id="ProtNLM"/>
    </source>
</evidence>
<evidence type="ECO:0000313" key="4">
    <source>
        <dbReference type="EMBL" id="KYF55653.1"/>
    </source>
</evidence>
<keyword evidence="3" id="KW-1015">Disulfide bond</keyword>
<gene>
    <name evidence="4" type="ORF">BE08_40690</name>
</gene>
<dbReference type="Pfam" id="PF13948">
    <property type="entry name" value="DUF4215"/>
    <property type="match status" value="1"/>
</dbReference>
<evidence type="ECO:0000256" key="3">
    <source>
        <dbReference type="ARBA" id="ARBA00023157"/>
    </source>
</evidence>
<proteinExistence type="predicted"/>
<organism evidence="4 5">
    <name type="scientific">Sorangium cellulosum</name>
    <name type="common">Polyangium cellulosum</name>
    <dbReference type="NCBI Taxonomy" id="56"/>
    <lineage>
        <taxon>Bacteria</taxon>
        <taxon>Pseudomonadati</taxon>
        <taxon>Myxococcota</taxon>
        <taxon>Polyangia</taxon>
        <taxon>Polyangiales</taxon>
        <taxon>Polyangiaceae</taxon>
        <taxon>Sorangium</taxon>
    </lineage>
</organism>
<dbReference type="Gene3D" id="2.60.120.380">
    <property type="match status" value="1"/>
</dbReference>
<evidence type="ECO:0000313" key="5">
    <source>
        <dbReference type="Proteomes" id="UP000075420"/>
    </source>
</evidence>
<dbReference type="AlphaFoldDB" id="A0A150PJ09"/>
<dbReference type="EMBL" id="JELY01001475">
    <property type="protein sequence ID" value="KYF55653.1"/>
    <property type="molecule type" value="Genomic_DNA"/>
</dbReference>
<accession>A0A150PJ09</accession>
<keyword evidence="2" id="KW-0677">Repeat</keyword>
<comment type="caution">
    <text evidence="4">The sequence shown here is derived from an EMBL/GenBank/DDBJ whole genome shotgun (WGS) entry which is preliminary data.</text>
</comment>
<protein>
    <recommendedName>
        <fullName evidence="6">Peptidase C-terminal archaeal/bacterial domain-containing protein</fullName>
    </recommendedName>
</protein>
<sequence>MDVVRVTVPSGPTALVVGTGDVTSSDCLDGRLDTAVEILDESGALIVRREFGGVGHCARAVAPALPAGDYYVRVTARVGPEQRAPYGLSVTLVPEVCGDGNATYGEQCDDGNTTPGDGCSAACRFELHETEPNDTPAQANTHAAPWLAEIAPAGDVDVVAVNVPGPSSTLIATVSDNGTEACMNGRLDSYIEILGDDGATVLASDDDSGAGYCSSASATGLAGGTYHVRVRAAEIVPDATFFYRLNVTLL</sequence>
<dbReference type="NCBIfam" id="TIGR02232">
    <property type="entry name" value="myxo_disulf_rpt"/>
    <property type="match status" value="1"/>
</dbReference>
<dbReference type="InterPro" id="IPR011936">
    <property type="entry name" value="Myxo_disulph_rpt"/>
</dbReference>
<dbReference type="Proteomes" id="UP000075420">
    <property type="component" value="Unassembled WGS sequence"/>
</dbReference>
<name>A0A150PJ09_SORCE</name>
<reference evidence="4 5" key="1">
    <citation type="submission" date="2014-02" db="EMBL/GenBank/DDBJ databases">
        <title>The small core and large imbalanced accessory genome model reveals a collaborative survival strategy of Sorangium cellulosum strains in nature.</title>
        <authorList>
            <person name="Han K."/>
            <person name="Peng R."/>
            <person name="Blom J."/>
            <person name="Li Y.-Z."/>
        </authorList>
    </citation>
    <scope>NUCLEOTIDE SEQUENCE [LARGE SCALE GENOMIC DNA]</scope>
    <source>
        <strain evidence="4 5">So0157-25</strain>
    </source>
</reference>
<evidence type="ECO:0000256" key="2">
    <source>
        <dbReference type="ARBA" id="ARBA00022737"/>
    </source>
</evidence>
<keyword evidence="1" id="KW-0732">Signal</keyword>
<evidence type="ECO:0000256" key="1">
    <source>
        <dbReference type="ARBA" id="ARBA00022729"/>
    </source>
</evidence>